<evidence type="ECO:0000313" key="1">
    <source>
        <dbReference type="EMBL" id="MDT3468641.1"/>
    </source>
</evidence>
<dbReference type="EMBL" id="JAVSKO010000004">
    <property type="protein sequence ID" value="MDT3468641.1"/>
    <property type="molecule type" value="Genomic_DNA"/>
</dbReference>
<reference evidence="1" key="1">
    <citation type="submission" date="2023-07" db="EMBL/GenBank/DDBJ databases">
        <title>Comparative genomics of clinical Stenotrophomonas maltophilia isolates reveals regions of diversity which correlate with colonization and persistence in vivo.</title>
        <authorList>
            <person name="Mcdaniel M.S."/>
            <person name="Swords W.E."/>
            <person name="Sumpter N.A."/>
            <person name="Lindgren N.R."/>
            <person name="Billiot C.E."/>
        </authorList>
    </citation>
    <scope>NUCLEOTIDE SEQUENCE</scope>
    <source>
        <strain evidence="1">Ism4</strain>
    </source>
</reference>
<dbReference type="AlphaFoldDB" id="A0AAJ2JBN8"/>
<dbReference type="Proteomes" id="UP001251948">
    <property type="component" value="Unassembled WGS sequence"/>
</dbReference>
<protein>
    <submittedName>
        <fullName evidence="1">Uncharacterized protein</fullName>
    </submittedName>
</protein>
<accession>A0AAJ2JBN8</accession>
<organism evidence="1 2">
    <name type="scientific">Stenotrophomonas maltophilia</name>
    <name type="common">Pseudomonas maltophilia</name>
    <name type="synonym">Xanthomonas maltophilia</name>
    <dbReference type="NCBI Taxonomy" id="40324"/>
    <lineage>
        <taxon>Bacteria</taxon>
        <taxon>Pseudomonadati</taxon>
        <taxon>Pseudomonadota</taxon>
        <taxon>Gammaproteobacteria</taxon>
        <taxon>Lysobacterales</taxon>
        <taxon>Lysobacteraceae</taxon>
        <taxon>Stenotrophomonas</taxon>
        <taxon>Stenotrophomonas maltophilia group</taxon>
    </lineage>
</organism>
<proteinExistence type="predicted"/>
<sequence length="273" mass="30743">MEINETIFADENLLQVTINNRTPVSLTDLTLSLLAISQQYESFIENSFPSDERPSTELLIKEVRSGSIIVELIANAMPFIPLLWTGGSLLEWASNAKDIALWLQGKLADKPQDLSKSDLKQWNSIIEPIAKDNGSQLNLSVTGNGNTVNLLTVSSNEAVRMQNRIKKEIGKIEEPQESTYTKRVMTWYQAKFDTNSNTGNRAKIESISSKPLRVLFENNAVMEEMFAQGNEFSRPWQHLAYVVDVQIQTVNGTPRVATIVKFYPEETFDPDDV</sequence>
<gene>
    <name evidence="1" type="ORF">ROV92_11655</name>
</gene>
<evidence type="ECO:0000313" key="2">
    <source>
        <dbReference type="Proteomes" id="UP001251948"/>
    </source>
</evidence>
<name>A0AAJ2JBN8_STEMA</name>
<dbReference type="RefSeq" id="WP_312562318.1">
    <property type="nucleotide sequence ID" value="NZ_JAVSKO010000004.1"/>
</dbReference>
<comment type="caution">
    <text evidence="1">The sequence shown here is derived from an EMBL/GenBank/DDBJ whole genome shotgun (WGS) entry which is preliminary data.</text>
</comment>